<dbReference type="CDD" id="cd03263">
    <property type="entry name" value="ABC_subfamily_A"/>
    <property type="match status" value="2"/>
</dbReference>
<evidence type="ECO:0000256" key="10">
    <source>
        <dbReference type="ARBA" id="ARBA00022840"/>
    </source>
</evidence>
<feature type="transmembrane region" description="Helical" evidence="13">
    <location>
        <begin position="1496"/>
        <end position="1516"/>
    </location>
</feature>
<comment type="similarity">
    <text evidence="3">Belongs to the ABC transporter superfamily. ABCA family.</text>
</comment>
<feature type="transmembrane region" description="Helical" evidence="13">
    <location>
        <begin position="1742"/>
        <end position="1762"/>
    </location>
</feature>
<dbReference type="WBParaSite" id="maker-uti_cns_0000106-snap-gene-2.11-mRNA-1">
    <property type="protein sequence ID" value="maker-uti_cns_0000106-snap-gene-2.11-mRNA-1"/>
    <property type="gene ID" value="maker-uti_cns_0000106-snap-gene-2.11"/>
</dbReference>
<feature type="transmembrane region" description="Helical" evidence="13">
    <location>
        <begin position="963"/>
        <end position="982"/>
    </location>
</feature>
<dbReference type="SMART" id="SM00382">
    <property type="entry name" value="AAA"/>
    <property type="match status" value="2"/>
</dbReference>
<keyword evidence="7 13" id="KW-0812">Transmembrane</keyword>
<comment type="similarity">
    <text evidence="2">Belongs to the glycosyltransferase 92 family.</text>
</comment>
<dbReference type="InterPro" id="IPR008166">
    <property type="entry name" value="Glyco_transf_92"/>
</dbReference>
<dbReference type="PANTHER" id="PTHR19229">
    <property type="entry name" value="ATP-BINDING CASSETTE TRANSPORTER SUBFAMILY A ABCA"/>
    <property type="match status" value="1"/>
</dbReference>
<evidence type="ECO:0000259" key="14">
    <source>
        <dbReference type="PROSITE" id="PS50893"/>
    </source>
</evidence>
<dbReference type="GO" id="GO:0016757">
    <property type="term" value="F:glycosyltransferase activity"/>
    <property type="evidence" value="ECO:0007669"/>
    <property type="project" value="UniProtKB-KW"/>
</dbReference>
<dbReference type="GO" id="GO:0016887">
    <property type="term" value="F:ATP hydrolysis activity"/>
    <property type="evidence" value="ECO:0007669"/>
    <property type="project" value="InterPro"/>
</dbReference>
<keyword evidence="15" id="KW-1185">Reference proteome</keyword>
<feature type="transmembrane region" description="Helical" evidence="13">
    <location>
        <begin position="660"/>
        <end position="682"/>
    </location>
</feature>
<feature type="transmembrane region" description="Helical" evidence="13">
    <location>
        <begin position="1686"/>
        <end position="1708"/>
    </location>
</feature>
<evidence type="ECO:0000256" key="6">
    <source>
        <dbReference type="ARBA" id="ARBA00022679"/>
    </source>
</evidence>
<feature type="transmembrane region" description="Helical" evidence="13">
    <location>
        <begin position="931"/>
        <end position="956"/>
    </location>
</feature>
<evidence type="ECO:0000256" key="8">
    <source>
        <dbReference type="ARBA" id="ARBA00022737"/>
    </source>
</evidence>
<dbReference type="InterPro" id="IPR027417">
    <property type="entry name" value="P-loop_NTPase"/>
</dbReference>
<evidence type="ECO:0000256" key="3">
    <source>
        <dbReference type="ARBA" id="ARBA00008869"/>
    </source>
</evidence>
<feature type="transmembrane region" description="Helical" evidence="13">
    <location>
        <begin position="850"/>
        <end position="873"/>
    </location>
</feature>
<dbReference type="PANTHER" id="PTHR19229:SF36">
    <property type="entry name" value="ATP-BINDING CASSETTE SUB-FAMILY A MEMBER 2"/>
    <property type="match status" value="1"/>
</dbReference>
<evidence type="ECO:0000313" key="16">
    <source>
        <dbReference type="WBParaSite" id="maker-uti_cns_0000106-snap-gene-2.11-mRNA-1"/>
    </source>
</evidence>
<evidence type="ECO:0000256" key="1">
    <source>
        <dbReference type="ARBA" id="ARBA00004141"/>
    </source>
</evidence>
<evidence type="ECO:0000256" key="13">
    <source>
        <dbReference type="SAM" id="Phobius"/>
    </source>
</evidence>
<feature type="domain" description="ABC transporter" evidence="14">
    <location>
        <begin position="1948"/>
        <end position="2181"/>
    </location>
</feature>
<evidence type="ECO:0000256" key="9">
    <source>
        <dbReference type="ARBA" id="ARBA00022741"/>
    </source>
</evidence>
<dbReference type="GO" id="GO:0005319">
    <property type="term" value="F:lipid transporter activity"/>
    <property type="evidence" value="ECO:0007669"/>
    <property type="project" value="TreeGrafter"/>
</dbReference>
<feature type="transmembrane region" description="Helical" evidence="13">
    <location>
        <begin position="1829"/>
        <end position="1852"/>
    </location>
</feature>
<evidence type="ECO:0000256" key="4">
    <source>
        <dbReference type="ARBA" id="ARBA00022448"/>
    </source>
</evidence>
<evidence type="ECO:0000313" key="15">
    <source>
        <dbReference type="Proteomes" id="UP000095280"/>
    </source>
</evidence>
<reference evidence="16" key="1">
    <citation type="submission" date="2016-11" db="UniProtKB">
        <authorList>
            <consortium name="WormBaseParasite"/>
        </authorList>
    </citation>
    <scope>IDENTIFICATION</scope>
</reference>
<dbReference type="Proteomes" id="UP000095280">
    <property type="component" value="Unplaced"/>
</dbReference>
<feature type="transmembrane region" description="Helical" evidence="13">
    <location>
        <begin position="1804"/>
        <end position="1823"/>
    </location>
</feature>
<keyword evidence="9" id="KW-0547">Nucleotide-binding</keyword>
<dbReference type="InterPro" id="IPR003439">
    <property type="entry name" value="ABC_transporter-like_ATP-bd"/>
</dbReference>
<feature type="transmembrane region" description="Helical" evidence="13">
    <location>
        <begin position="204"/>
        <end position="223"/>
    </location>
</feature>
<proteinExistence type="inferred from homology"/>
<evidence type="ECO:0000256" key="2">
    <source>
        <dbReference type="ARBA" id="ARBA00007647"/>
    </source>
</evidence>
<name>A0A1I8FVD4_9PLAT</name>
<keyword evidence="11 13" id="KW-1133">Transmembrane helix</keyword>
<protein>
    <submittedName>
        <fullName evidence="16">ABC transporter domain-containing protein</fullName>
    </submittedName>
</protein>
<feature type="domain" description="ABC transporter" evidence="14">
    <location>
        <begin position="1102"/>
        <end position="1344"/>
    </location>
</feature>
<dbReference type="GO" id="GO:0005524">
    <property type="term" value="F:ATP binding"/>
    <property type="evidence" value="ECO:0007669"/>
    <property type="project" value="UniProtKB-KW"/>
</dbReference>
<feature type="transmembrane region" description="Helical" evidence="13">
    <location>
        <begin position="894"/>
        <end position="919"/>
    </location>
</feature>
<evidence type="ECO:0000256" key="12">
    <source>
        <dbReference type="ARBA" id="ARBA00023136"/>
    </source>
</evidence>
<feature type="transmembrane region" description="Helical" evidence="13">
    <location>
        <begin position="1024"/>
        <end position="1046"/>
    </location>
</feature>
<keyword evidence="4" id="KW-0813">Transport</keyword>
<dbReference type="Pfam" id="PF00005">
    <property type="entry name" value="ABC_tran"/>
    <property type="match status" value="2"/>
</dbReference>
<keyword evidence="10" id="KW-0067">ATP-binding</keyword>
<dbReference type="InterPro" id="IPR003593">
    <property type="entry name" value="AAA+_ATPase"/>
</dbReference>
<dbReference type="FunFam" id="3.40.50.300:FF:000335">
    <property type="entry name" value="ATP binding cassette subfamily A member 5"/>
    <property type="match status" value="1"/>
</dbReference>
<feature type="transmembrane region" description="Helical" evidence="13">
    <location>
        <begin position="1768"/>
        <end position="1792"/>
    </location>
</feature>
<dbReference type="Gene3D" id="3.40.50.300">
    <property type="entry name" value="P-loop containing nucleotide triphosphate hydrolases"/>
    <property type="match status" value="2"/>
</dbReference>
<evidence type="ECO:0000256" key="7">
    <source>
        <dbReference type="ARBA" id="ARBA00022692"/>
    </source>
</evidence>
<keyword evidence="12 13" id="KW-0472">Membrane</keyword>
<accession>A0A1I8FVD4</accession>
<dbReference type="PROSITE" id="PS50893">
    <property type="entry name" value="ABC_TRANSPORTER_2"/>
    <property type="match status" value="2"/>
</dbReference>
<comment type="subcellular location">
    <subcellularLocation>
        <location evidence="1">Membrane</location>
        <topology evidence="1">Multi-pass membrane protein</topology>
    </subcellularLocation>
</comment>
<keyword evidence="8" id="KW-0677">Repeat</keyword>
<feature type="transmembrane region" description="Helical" evidence="13">
    <location>
        <begin position="988"/>
        <end position="1012"/>
    </location>
</feature>
<evidence type="ECO:0000256" key="11">
    <source>
        <dbReference type="ARBA" id="ARBA00022989"/>
    </source>
</evidence>
<dbReference type="SUPFAM" id="SSF52540">
    <property type="entry name" value="P-loop containing nucleoside triphosphate hydrolases"/>
    <property type="match status" value="2"/>
</dbReference>
<evidence type="ECO:0000256" key="5">
    <source>
        <dbReference type="ARBA" id="ARBA00022676"/>
    </source>
</evidence>
<organism evidence="15 16">
    <name type="scientific">Macrostomum lignano</name>
    <dbReference type="NCBI Taxonomy" id="282301"/>
    <lineage>
        <taxon>Eukaryota</taxon>
        <taxon>Metazoa</taxon>
        <taxon>Spiralia</taxon>
        <taxon>Lophotrochozoa</taxon>
        <taxon>Platyhelminthes</taxon>
        <taxon>Rhabditophora</taxon>
        <taxon>Macrostomorpha</taxon>
        <taxon>Macrostomida</taxon>
        <taxon>Macrostomidae</taxon>
        <taxon>Macrostomum</taxon>
    </lineage>
</organism>
<dbReference type="GO" id="GO:0140359">
    <property type="term" value="F:ABC-type transporter activity"/>
    <property type="evidence" value="ECO:0007669"/>
    <property type="project" value="InterPro"/>
</dbReference>
<keyword evidence="5" id="KW-0328">Glycosyltransferase</keyword>
<dbReference type="Pfam" id="PF01697">
    <property type="entry name" value="Glyco_transf_92"/>
    <property type="match status" value="1"/>
</dbReference>
<dbReference type="GO" id="GO:0016020">
    <property type="term" value="C:membrane"/>
    <property type="evidence" value="ECO:0007669"/>
    <property type="project" value="UniProtKB-SubCell"/>
</dbReference>
<keyword evidence="6" id="KW-0808">Transferase</keyword>
<sequence length="2311" mass="257963">RLQCRVCELIARLAGARDGIPDALIAGGAVSGLARLAAAPDSPSAVRGRAGAALALLSRSPTGRRQLVTLARRLPDLMAAVLGGGEFADCGRADPRLAEEWAERQRLLPRIGPSRTQLVAKRPPGSSRVIQREPTGISLATSAADLALADQAEADEMKAAESDGEGSDIANPECETLKILNQFALIRHIYSLGCQVLHRLTRRATFVAAVGCMLLVIILFSALKLTRRTEPRVVDLELSRRIAEQLRPDQDDLAAIGQHVFSAYFDTRATLGNRKYVRIVAVLDIKAYESDFICQFLHESGRMSFSTVARKSAIGAGMGYNNHYYKEFVLSCPIGNDTRSATFVFVQTGDAAQRSQVLRVRHNPLSLGKQPADQQQIINCVSVTFGNPNEHRLIEWLEAQRLLKMDKVELHFYHVLNKNFEAVAQSYSAEGFLNVRKIGCPFCDPADSDLKLLLMSPAINQCLYENLGGYKYTAVFDLDEIIVPQQHPDYPSMLAALEKVSTSSFAFRNWYHFNELGEDSTVDSRMHMLRHPYRTKEESQIGYSAKSIHRSCCVVALQNHFSWEDAPKPNTRMSIYHVAVDIGVNEHYKKCHFYPNECKAMTAVKDRKDGSRLKKLIGKRLKAEFRSKERQCARQEIAMKNQFLYLLLLLLRLKLSHLPWILLVCLASVSNIFLFSIITNWMGIGAQIVSYMTANEFTANSLLLVDKYSHPESARALMDAIIYREVIARSRVEQMLVSCETRSRCSETAFRLQYGRSYTNRHTSYIDYGTGNTLPTVRCQVSRGAELQCPFLNHLVATSLKPKLHHSGYTFGRAEFFSIKAADNKWIRQPSNTFCGKHGNFKGVIELTALFQSMLLICSGFLYFLLSTIRCIADLKKNGFLRIMFQKGLSVNAFWSAMWLITLTEALITAVLMVTSFTAHCPNFYRPNSMIAIFFVTMAQLFCIAALGFLLSVLLYSLFNIGLVLALIAIFSCVIVIINYLLPPSVGLWPKVLLLLLLGPMGHFGEFLTAHLMSSTIADSVTVYHNWVLAVSILFPALVVGATVYLDFVMASGNGYRLQCGYIFDRRFWVQESTEPITEHLEDFLTDSPNIEPIAEGQRPIVQIIQASKRFKNRAHCFCKERSKTIVALNNVSGCIYEHQITAIVGHNGSGKTTLLNILSGTDVPTEGHVSVDGLLVSNPINRIKLHKIVSVCPQENSLCNSLTVLQTLELARVSCQNLEISDEAIDKLLDATRLNFKKTVCVENLSNGMRRKLCTAVALVGDAKVLLLDEPTSGVDALSKRLIWKLLQEYKTKCSIILSTQAMDEADILADRKMFLSGGALICAGSSHFLKSAFDCGFEFNVTLKSETYAPLLVKQIVHDFRSVRVRSQFHRSLRFHLPTENIKELPLLAQALERRLNWIAAFGLHQVSLDDIFIRLKDFPPGEIEDLFRKGRIGLLGEGEGAEEDASNQLKSRRKRLQTLLSSVEKTLNPSNMQNFRALIRVNLMRLLRSKTRLISRIGIPLAMLLILIILAVIEKRQGNLKLKIRNNLTNSGDSFKGGICLFESKLGINLSASTCAQMLTGKSDNDTIHTFYALPIPMEGLREYLKQPSTIIQFRSICEGVTNLQSGCPVVYSSEWNKDLLNSDRKISVGSFQTNKDFNSSQAAFIGVGAYIKLLMYFLSGVVERENELFHIQVESTYDFRGAFINLYGIFAQILLLTIIPATFLDDIIEDKETRVKNQLSTIGMDDTNYWTTMHFVHWIQYAVIYLVSVILVVVINSSGYANSFYLAGIVLPTLIFGLSNNQLTVYILSSLLNKSNPIVAVTYFFFSVFLMLITLTVQLDNVVGVVLIALLPPFATIALTFHGTKAIFYTVSFLEVSSISTVERSARIIFFSQPHIVASLTSIIVHFVIQPLVLSIFENRFFLSNACKKLNNNDVELANFENDEGIRDEINFLDETPRSKNNLLELRHISVTFGNEAKAVQDVSFAVASGEIFGLLGPNGAGKSTTMAVIVGQIRADKGRCEIRKGDRWRSSRLATKRGHVGFCPQYNPLYANLTAREHLEFYATIMGISKEDADEQIDLLLEGLELDQHSNKAAIELSFGSKRRLSLATSLLGDPCVLVIDEASTGVDPDGRRFLWQAIKSLAGENRSIVVATHSMEEAEALATRVGILNHGYLIGLGAVQQLKNRYGQLYTLELFFATDSNQSTEALEMRKSKAITAVSSKFSNSSVIEEFMDSIEFSVPINSFGRLSHALSWLAEMKQIWNLASFSFYQMSLDETFAKMISRHNKQLTLRDSSVRETSSVGKSVDDSQSLQISIASNESKQSYA</sequence>
<dbReference type="InterPro" id="IPR026082">
    <property type="entry name" value="ABCA"/>
</dbReference>